<proteinExistence type="predicted"/>
<dbReference type="GO" id="GO:0006355">
    <property type="term" value="P:regulation of DNA-templated transcription"/>
    <property type="evidence" value="ECO:0007669"/>
    <property type="project" value="TreeGrafter"/>
</dbReference>
<dbReference type="PANTHER" id="PTHR16516">
    <property type="entry name" value="AGAP007109-PA"/>
    <property type="match status" value="1"/>
</dbReference>
<dbReference type="PROSITE" id="PS50157">
    <property type="entry name" value="ZINC_FINGER_C2H2_2"/>
    <property type="match status" value="2"/>
</dbReference>
<dbReference type="PROSITE" id="PS00028">
    <property type="entry name" value="ZINC_FINGER_C2H2_1"/>
    <property type="match status" value="2"/>
</dbReference>
<evidence type="ECO:0000256" key="3">
    <source>
        <dbReference type="PROSITE-ProRule" id="PRU00042"/>
    </source>
</evidence>
<dbReference type="SMART" id="SM00355">
    <property type="entry name" value="ZnF_C2H2"/>
    <property type="match status" value="2"/>
</dbReference>
<dbReference type="RefSeq" id="XP_002426750.1">
    <property type="nucleotide sequence ID" value="XM_002426705.1"/>
</dbReference>
<dbReference type="SUPFAM" id="SSF57667">
    <property type="entry name" value="beta-beta-alpha zinc fingers"/>
    <property type="match status" value="1"/>
</dbReference>
<keyword evidence="3" id="KW-0862">Zinc</keyword>
<reference evidence="6" key="1">
    <citation type="submission" date="2007-04" db="EMBL/GenBank/DDBJ databases">
        <title>Annotation of Pediculus humanus corporis strain USDA.</title>
        <authorList>
            <person name="Kirkness E."/>
            <person name="Hannick L."/>
            <person name="Hass B."/>
            <person name="Bruggner R."/>
            <person name="Lawson D."/>
            <person name="Bidwell S."/>
            <person name="Joardar V."/>
            <person name="Caler E."/>
            <person name="Walenz B."/>
            <person name="Inman J."/>
            <person name="Schobel S."/>
            <person name="Galinsky K."/>
            <person name="Amedeo P."/>
            <person name="Strausberg R."/>
        </authorList>
    </citation>
    <scope>NUCLEOTIDE SEQUENCE</scope>
    <source>
        <strain evidence="6">USDA</strain>
    </source>
</reference>
<dbReference type="InterPro" id="IPR052296">
    <property type="entry name" value="TR-Histone_Methyltrans"/>
</dbReference>
<dbReference type="STRING" id="121224.E0VKV6"/>
<evidence type="ECO:0000313" key="6">
    <source>
        <dbReference type="EMBL" id="EEB14012.1"/>
    </source>
</evidence>
<dbReference type="HOGENOM" id="CLU_799996_0_0_1"/>
<feature type="domain" description="C2H2-type" evidence="5">
    <location>
        <begin position="292"/>
        <end position="319"/>
    </location>
</feature>
<dbReference type="GO" id="GO:0008270">
    <property type="term" value="F:zinc ion binding"/>
    <property type="evidence" value="ECO:0007669"/>
    <property type="project" value="UniProtKB-KW"/>
</dbReference>
<keyword evidence="2" id="KW-0539">Nucleus</keyword>
<evidence type="ECO:0000256" key="2">
    <source>
        <dbReference type="ARBA" id="ARBA00023242"/>
    </source>
</evidence>
<dbReference type="KEGG" id="phu:Phum_PHUM271650"/>
<dbReference type="eggNOG" id="KOG1721">
    <property type="taxonomic scope" value="Eukaryota"/>
</dbReference>
<dbReference type="GeneID" id="8238959"/>
<feature type="domain" description="C2H2-type" evidence="5">
    <location>
        <begin position="250"/>
        <end position="278"/>
    </location>
</feature>
<dbReference type="EMBL" id="AAZO01003139">
    <property type="status" value="NOT_ANNOTATED_CDS"/>
    <property type="molecule type" value="Genomic_DNA"/>
</dbReference>
<keyword evidence="8" id="KW-1185">Reference proteome</keyword>
<accession>E0VKV6</accession>
<dbReference type="EMBL" id="DS235252">
    <property type="protein sequence ID" value="EEB14012.1"/>
    <property type="molecule type" value="Genomic_DNA"/>
</dbReference>
<dbReference type="EnsemblMetazoa" id="PHUM271650-RA">
    <property type="protein sequence ID" value="PHUM271650-PA"/>
    <property type="gene ID" value="PHUM271650"/>
</dbReference>
<feature type="region of interest" description="Disordered" evidence="4">
    <location>
        <begin position="32"/>
        <end position="51"/>
    </location>
</feature>
<dbReference type="InterPro" id="IPR013087">
    <property type="entry name" value="Znf_C2H2_type"/>
</dbReference>
<reference evidence="7" key="3">
    <citation type="submission" date="2021-02" db="UniProtKB">
        <authorList>
            <consortium name="EnsemblMetazoa"/>
        </authorList>
    </citation>
    <scope>IDENTIFICATION</scope>
    <source>
        <strain evidence="7">USDA</strain>
    </source>
</reference>
<gene>
    <name evidence="7" type="primary">8238959</name>
    <name evidence="6" type="ORF">Phum_PHUM271650</name>
</gene>
<evidence type="ECO:0000313" key="8">
    <source>
        <dbReference type="Proteomes" id="UP000009046"/>
    </source>
</evidence>
<evidence type="ECO:0000313" key="7">
    <source>
        <dbReference type="EnsemblMetazoa" id="PHUM271650-PA"/>
    </source>
</evidence>
<dbReference type="Proteomes" id="UP000009046">
    <property type="component" value="Unassembled WGS sequence"/>
</dbReference>
<dbReference type="VEuPathDB" id="VectorBase:PHUM271650"/>
<evidence type="ECO:0000256" key="4">
    <source>
        <dbReference type="SAM" id="MobiDB-lite"/>
    </source>
</evidence>
<comment type="subcellular location">
    <subcellularLocation>
        <location evidence="1">Nucleus</location>
    </subcellularLocation>
</comment>
<dbReference type="OrthoDB" id="5814089at2759"/>
<dbReference type="PANTHER" id="PTHR16516:SF4">
    <property type="entry name" value="C2H2-TYPE DOMAIN-CONTAINING PROTEIN"/>
    <property type="match status" value="1"/>
</dbReference>
<evidence type="ECO:0000259" key="5">
    <source>
        <dbReference type="PROSITE" id="PS50157"/>
    </source>
</evidence>
<dbReference type="InterPro" id="IPR036236">
    <property type="entry name" value="Znf_C2H2_sf"/>
</dbReference>
<name>E0VKV6_PEDHC</name>
<dbReference type="CTD" id="8238959"/>
<dbReference type="GO" id="GO:0005634">
    <property type="term" value="C:nucleus"/>
    <property type="evidence" value="ECO:0007669"/>
    <property type="project" value="UniProtKB-SubCell"/>
</dbReference>
<keyword evidence="3" id="KW-0479">Metal-binding</keyword>
<sequence length="347" mass="39048">MYLTRYMIMAIPPYIGLSVSILNNNQMTYSIPDKEGGQESRSSPEIRKTNNNAIDDNLTCIPKKRSFDVAFLISPDEGKQNKSKRQEVKKFDAQQEIDVETCENDTIKSAFKKVGVGFSAATIGESSRSPSPIDAVRTPSPSYKNNIMEKKLNTVLLGPDVLKPKKEIFQYGPVENQRPRFQNYQKDVVVDKQSSLFIGNNLISPVSVGLARQNFIPAPMFGASPILPTSFVNASLLPPSLAALTLPAQNVCAKCNVSFRMTSDLVYHMRSHHKNDHANSDHLRRRREMDKLKCPVCNESFRERHHLTRHMTAHQDKEGDNVDSESNYKMIKGKTVDNSRISGDYNP</sequence>
<dbReference type="Gene3D" id="3.30.160.60">
    <property type="entry name" value="Classic Zinc Finger"/>
    <property type="match status" value="1"/>
</dbReference>
<feature type="compositionally biased region" description="Basic and acidic residues" evidence="4">
    <location>
        <begin position="32"/>
        <end position="48"/>
    </location>
</feature>
<evidence type="ECO:0000256" key="1">
    <source>
        <dbReference type="ARBA" id="ARBA00004123"/>
    </source>
</evidence>
<reference evidence="6" key="2">
    <citation type="submission" date="2007-04" db="EMBL/GenBank/DDBJ databases">
        <title>The genome of the human body louse.</title>
        <authorList>
            <consortium name="The Human Body Louse Genome Consortium"/>
            <person name="Kirkness E."/>
            <person name="Walenz B."/>
            <person name="Hass B."/>
            <person name="Bruggner R."/>
            <person name="Strausberg R."/>
        </authorList>
    </citation>
    <scope>NUCLEOTIDE SEQUENCE</scope>
    <source>
        <strain evidence="6">USDA</strain>
    </source>
</reference>
<dbReference type="InParanoid" id="E0VKV6"/>
<keyword evidence="3" id="KW-0863">Zinc-finger</keyword>
<dbReference type="Pfam" id="PF00096">
    <property type="entry name" value="zf-C2H2"/>
    <property type="match status" value="2"/>
</dbReference>
<organism>
    <name type="scientific">Pediculus humanus subsp. corporis</name>
    <name type="common">Body louse</name>
    <dbReference type="NCBI Taxonomy" id="121224"/>
    <lineage>
        <taxon>Eukaryota</taxon>
        <taxon>Metazoa</taxon>
        <taxon>Ecdysozoa</taxon>
        <taxon>Arthropoda</taxon>
        <taxon>Hexapoda</taxon>
        <taxon>Insecta</taxon>
        <taxon>Pterygota</taxon>
        <taxon>Neoptera</taxon>
        <taxon>Paraneoptera</taxon>
        <taxon>Psocodea</taxon>
        <taxon>Troctomorpha</taxon>
        <taxon>Phthiraptera</taxon>
        <taxon>Anoplura</taxon>
        <taxon>Pediculidae</taxon>
        <taxon>Pediculus</taxon>
    </lineage>
</organism>
<dbReference type="AlphaFoldDB" id="E0VKV6"/>
<protein>
    <recommendedName>
        <fullName evidence="5">C2H2-type domain-containing protein</fullName>
    </recommendedName>
</protein>